<proteinExistence type="predicted"/>
<comment type="caution">
    <text evidence="1">The sequence shown here is derived from an EMBL/GenBank/DDBJ whole genome shotgun (WGS) entry which is preliminary data.</text>
</comment>
<name>A0A2M7VJP6_9BACT</name>
<dbReference type="AlphaFoldDB" id="A0A2M7VJP6"/>
<evidence type="ECO:0000313" key="2">
    <source>
        <dbReference type="Proteomes" id="UP000231469"/>
    </source>
</evidence>
<dbReference type="EMBL" id="PFPS01000112">
    <property type="protein sequence ID" value="PJA02077.1"/>
    <property type="molecule type" value="Genomic_DNA"/>
</dbReference>
<dbReference type="Proteomes" id="UP000231469">
    <property type="component" value="Unassembled WGS sequence"/>
</dbReference>
<sequence>MIDRKITPDELIAHCNNKNLIDGDMAQTHCFQYFAKVTNNINLCSEICKNPIDNTNCRAYGRDGDNVSKPYKELSEQECIDYVLRIT</sequence>
<gene>
    <name evidence="1" type="ORF">COX73_02670</name>
</gene>
<organism evidence="1 2">
    <name type="scientific">bacterium (Candidatus Gribaldobacteria) CG_4_10_14_0_2_um_filter_36_18</name>
    <dbReference type="NCBI Taxonomy" id="2014264"/>
    <lineage>
        <taxon>Bacteria</taxon>
        <taxon>Candidatus Gribaldobacteria</taxon>
    </lineage>
</organism>
<protein>
    <submittedName>
        <fullName evidence="1">Uncharacterized protein</fullName>
    </submittedName>
</protein>
<accession>A0A2M7VJP6</accession>
<evidence type="ECO:0000313" key="1">
    <source>
        <dbReference type="EMBL" id="PJA02077.1"/>
    </source>
</evidence>
<reference evidence="2" key="1">
    <citation type="submission" date="2017-09" db="EMBL/GenBank/DDBJ databases">
        <title>Depth-based differentiation of microbial function through sediment-hosted aquifers and enrichment of novel symbionts in the deep terrestrial subsurface.</title>
        <authorList>
            <person name="Probst A.J."/>
            <person name="Ladd B."/>
            <person name="Jarett J.K."/>
            <person name="Geller-Mcgrath D.E."/>
            <person name="Sieber C.M.K."/>
            <person name="Emerson J.B."/>
            <person name="Anantharaman K."/>
            <person name="Thomas B.C."/>
            <person name="Malmstrom R."/>
            <person name="Stieglmeier M."/>
            <person name="Klingl A."/>
            <person name="Woyke T."/>
            <person name="Ryan C.M."/>
            <person name="Banfield J.F."/>
        </authorList>
    </citation>
    <scope>NUCLEOTIDE SEQUENCE [LARGE SCALE GENOMIC DNA]</scope>
</reference>